<evidence type="ECO:0000259" key="1">
    <source>
        <dbReference type="Pfam" id="PF06985"/>
    </source>
</evidence>
<name>A0AA38XE06_9EURO</name>
<dbReference type="Pfam" id="PF06985">
    <property type="entry name" value="HET"/>
    <property type="match status" value="1"/>
</dbReference>
<keyword evidence="3" id="KW-1185">Reference proteome</keyword>
<reference evidence="2" key="1">
    <citation type="submission" date="2022-10" db="EMBL/GenBank/DDBJ databases">
        <title>Culturing micro-colonial fungi from biological soil crusts in the Mojave desert and describing Neophaeococcomyces mojavensis, and introducing the new genera and species Taxawa tesnikishii.</title>
        <authorList>
            <person name="Kurbessoian T."/>
            <person name="Stajich J.E."/>
        </authorList>
    </citation>
    <scope>NUCLEOTIDE SEQUENCE</scope>
    <source>
        <strain evidence="2">TK_41</strain>
    </source>
</reference>
<dbReference type="Proteomes" id="UP001172673">
    <property type="component" value="Unassembled WGS sequence"/>
</dbReference>
<dbReference type="AlphaFoldDB" id="A0AA38XE06"/>
<sequence length="669" mass="75337">MAAKVGSRSAVIRERIGYYGRGFNKLKVAGLDGCRRSSDIVQGIRAIVTKYGLFPFADWEDELLVVDEMSRSFEIGFGHPRQEDAFVVEFYVDATEVNSDPTSWAVPRSHIRTTDMPATCLRFAADALRKCTQEHSCYAVGNGTSPKRLLYLGAPEAAHDTTLVDHTSFATSAAPCYIALIYCWGPASTFESKMLCMTQDNLKEMSRGIQLSQLPAVFQDAVTTTRYLGLQYTWIDALCIAQGDPQEWAEESLKMADYYSNAFVTIVPAASSNCNKSFLDVDRYRKHREGTELHRFNATEPTQNTFVRPCIDDLYLRSSDDRIRFPERGSTVSEDGNTTVGNDEGLEDGLQAACYDWRQTFHLSKEISSTDLRDIWYKTLTEYVGRELTSAGDRLVAIAGLASRLRANTREGNQYLAGMWTDTFIADLSWRRCKRLENGEKAEVIRCEAPSWSWASVPGEVSWVPWHTYHGSDHDYHTRLLSAQVSVGPGGGLGHVKTGQVVLEGPSLHVRLTADRTFELVTAQSEGDTLLFAALSKSARRRLSWDQPADESPVQLREIRVRDLRSPDQRAALREIYGAGNMHGINSIFDLLLLHSFRPRDDPGITKHLSTFFLILSRTEATDEQYYRTGVWETHVNAHSARTQQTERHLPEEVRQRLGRLPKKTFVVV</sequence>
<feature type="domain" description="Heterokaryon incompatibility" evidence="1">
    <location>
        <begin position="177"/>
        <end position="294"/>
    </location>
</feature>
<proteinExistence type="predicted"/>
<protein>
    <recommendedName>
        <fullName evidence="1">Heterokaryon incompatibility domain-containing protein</fullName>
    </recommendedName>
</protein>
<evidence type="ECO:0000313" key="2">
    <source>
        <dbReference type="EMBL" id="KAJ9611697.1"/>
    </source>
</evidence>
<comment type="caution">
    <text evidence="2">The sequence shown here is derived from an EMBL/GenBank/DDBJ whole genome shotgun (WGS) entry which is preliminary data.</text>
</comment>
<dbReference type="EMBL" id="JAPDRK010000006">
    <property type="protein sequence ID" value="KAJ9611697.1"/>
    <property type="molecule type" value="Genomic_DNA"/>
</dbReference>
<dbReference type="PANTHER" id="PTHR33112:SF9">
    <property type="entry name" value="HETEROKARYON INCOMPATIBILITY DOMAIN-CONTAINING PROTEIN"/>
    <property type="match status" value="1"/>
</dbReference>
<evidence type="ECO:0000313" key="3">
    <source>
        <dbReference type="Proteomes" id="UP001172673"/>
    </source>
</evidence>
<organism evidence="2 3">
    <name type="scientific">Cladophialophora chaetospira</name>
    <dbReference type="NCBI Taxonomy" id="386627"/>
    <lineage>
        <taxon>Eukaryota</taxon>
        <taxon>Fungi</taxon>
        <taxon>Dikarya</taxon>
        <taxon>Ascomycota</taxon>
        <taxon>Pezizomycotina</taxon>
        <taxon>Eurotiomycetes</taxon>
        <taxon>Chaetothyriomycetidae</taxon>
        <taxon>Chaetothyriales</taxon>
        <taxon>Herpotrichiellaceae</taxon>
        <taxon>Cladophialophora</taxon>
    </lineage>
</organism>
<accession>A0AA38XE06</accession>
<dbReference type="PANTHER" id="PTHR33112">
    <property type="entry name" value="DOMAIN PROTEIN, PUTATIVE-RELATED"/>
    <property type="match status" value="1"/>
</dbReference>
<dbReference type="InterPro" id="IPR010730">
    <property type="entry name" value="HET"/>
</dbReference>
<gene>
    <name evidence="2" type="ORF">H2200_004881</name>
</gene>